<dbReference type="InterPro" id="IPR013785">
    <property type="entry name" value="Aldolase_TIM"/>
</dbReference>
<evidence type="ECO:0000256" key="3">
    <source>
        <dbReference type="ARBA" id="ARBA00012321"/>
    </source>
</evidence>
<evidence type="ECO:0000256" key="2">
    <source>
        <dbReference type="ARBA" id="ARBA00008847"/>
    </source>
</evidence>
<reference evidence="12" key="1">
    <citation type="submission" date="2015-08" db="EMBL/GenBank/DDBJ databases">
        <authorList>
            <person name="Babu N.S."/>
            <person name="Beckwith C.J."/>
            <person name="Beseler K.G."/>
            <person name="Brison A."/>
            <person name="Carone J.V."/>
            <person name="Caskin T.P."/>
            <person name="Diamond M."/>
            <person name="Durham M.E."/>
            <person name="Foxe J.M."/>
            <person name="Go M."/>
            <person name="Henderson B.A."/>
            <person name="Jones I.B."/>
            <person name="McGettigan J.A."/>
            <person name="Micheletti S.J."/>
            <person name="Nasrallah M.E."/>
            <person name="Ortiz D."/>
            <person name="Piller C.R."/>
            <person name="Privatt S.R."/>
            <person name="Schneider S.L."/>
            <person name="Sharp S."/>
            <person name="Smith T.C."/>
            <person name="Stanton J.D."/>
            <person name="Ullery H.E."/>
            <person name="Wilson R.J."/>
            <person name="Serrano M.G."/>
            <person name="Buck G."/>
            <person name="Lee V."/>
            <person name="Wang Y."/>
            <person name="Carvalho R."/>
            <person name="Voegtly L."/>
            <person name="Shi R."/>
            <person name="Duckworth R."/>
            <person name="Johnson A."/>
            <person name="Loviza R."/>
            <person name="Walstead R."/>
            <person name="Shah Z."/>
            <person name="Kiflezghi M."/>
            <person name="Wade K."/>
            <person name="Ball S.L."/>
            <person name="Bradley K.W."/>
            <person name="Asai D.J."/>
            <person name="Bowman C.A."/>
            <person name="Russell D.A."/>
            <person name="Pope W.H."/>
            <person name="Jacobs-Sera D."/>
            <person name="Hendrix R.W."/>
            <person name="Hatfull G.F."/>
        </authorList>
    </citation>
    <scope>NUCLEOTIDE SEQUENCE</scope>
</reference>
<keyword evidence="5" id="KW-0210">Decarboxylase</keyword>
<evidence type="ECO:0000256" key="6">
    <source>
        <dbReference type="ARBA" id="ARBA00022975"/>
    </source>
</evidence>
<dbReference type="GO" id="GO:0044205">
    <property type="term" value="P:'de novo' UMP biosynthetic process"/>
    <property type="evidence" value="ECO:0007669"/>
    <property type="project" value="UniProtKB-UniPathway"/>
</dbReference>
<name>A0A2P2BYB7_9ZZZZ</name>
<evidence type="ECO:0000256" key="8">
    <source>
        <dbReference type="ARBA" id="ARBA00033428"/>
    </source>
</evidence>
<feature type="domain" description="Orotidine 5'-phosphate decarboxylase" evidence="11">
    <location>
        <begin position="18"/>
        <end position="251"/>
    </location>
</feature>
<dbReference type="EC" id="4.1.1.23" evidence="3"/>
<dbReference type="SMART" id="SM00934">
    <property type="entry name" value="OMPdecase"/>
    <property type="match status" value="1"/>
</dbReference>
<dbReference type="UniPathway" id="UPA00070">
    <property type="reaction ID" value="UER00120"/>
</dbReference>
<dbReference type="NCBIfam" id="TIGR02127">
    <property type="entry name" value="pyrF_sub2"/>
    <property type="match status" value="1"/>
</dbReference>
<feature type="region of interest" description="Disordered" evidence="10">
    <location>
        <begin position="259"/>
        <end position="295"/>
    </location>
</feature>
<keyword evidence="7 12" id="KW-0456">Lyase</keyword>
<dbReference type="CDD" id="cd04725">
    <property type="entry name" value="OMP_decarboxylase_like"/>
    <property type="match status" value="1"/>
</dbReference>
<dbReference type="InterPro" id="IPR011995">
    <property type="entry name" value="OMPdecase_type-2"/>
</dbReference>
<gene>
    <name evidence="12" type="primary">pyrF</name>
    <name evidence="12" type="ORF">NOCA2210090</name>
</gene>
<evidence type="ECO:0000256" key="4">
    <source>
        <dbReference type="ARBA" id="ARBA00021923"/>
    </source>
</evidence>
<evidence type="ECO:0000256" key="1">
    <source>
        <dbReference type="ARBA" id="ARBA00004861"/>
    </source>
</evidence>
<dbReference type="GO" id="GO:0006207">
    <property type="term" value="P:'de novo' pyrimidine nucleobase biosynthetic process"/>
    <property type="evidence" value="ECO:0007669"/>
    <property type="project" value="InterPro"/>
</dbReference>
<accession>A0A2P2BYB7</accession>
<dbReference type="Pfam" id="PF00215">
    <property type="entry name" value="OMPdecase"/>
    <property type="match status" value="1"/>
</dbReference>
<sequence>MTDTFGARLRRAMDERGALCVGIDPHAALLLDWGLNDDVGGLETMAMTVVEALAGQVSVLKPQSAFYERFGSRGIAVLEKVIAASRAAGALVLLDVKRGDIGSTSQAYADAYLDPASPLAVDAITVSPYLGFGSVQPMIDTAIRHRAGVFVLALTSNKEGPEVQHATGPDGRTVAGAVLDHLRTLNADATPMGSFGAVVGATIGDTEESLDINGPLLAPGFGAQGGTPGRHPCRRAAGVRGPVCERAAELVARDSPCRPVGHRAPRGCPAHAGGDRQDLTPDLGCPALQRGWTTD</sequence>
<evidence type="ECO:0000256" key="9">
    <source>
        <dbReference type="ARBA" id="ARBA00049157"/>
    </source>
</evidence>
<proteinExistence type="inferred from homology"/>
<dbReference type="SUPFAM" id="SSF51366">
    <property type="entry name" value="Ribulose-phoshate binding barrel"/>
    <property type="match status" value="1"/>
</dbReference>
<evidence type="ECO:0000313" key="12">
    <source>
        <dbReference type="EMBL" id="CUR54740.1"/>
    </source>
</evidence>
<dbReference type="GO" id="GO:0004590">
    <property type="term" value="F:orotidine-5'-phosphate decarboxylase activity"/>
    <property type="evidence" value="ECO:0007669"/>
    <property type="project" value="UniProtKB-EC"/>
</dbReference>
<evidence type="ECO:0000256" key="5">
    <source>
        <dbReference type="ARBA" id="ARBA00022793"/>
    </source>
</evidence>
<dbReference type="AlphaFoldDB" id="A0A2P2BYB7"/>
<comment type="similarity">
    <text evidence="2">Belongs to the OMP decarboxylase family. Type 2 subfamily.</text>
</comment>
<dbReference type="EMBL" id="CZKA01000014">
    <property type="protein sequence ID" value="CUR54740.1"/>
    <property type="molecule type" value="Genomic_DNA"/>
</dbReference>
<dbReference type="PANTHER" id="PTHR43375">
    <property type="entry name" value="OROTIDINE 5'-PHOSPHATE DECARBOXYLASE"/>
    <property type="match status" value="1"/>
</dbReference>
<organism evidence="12">
    <name type="scientific">metagenome</name>
    <dbReference type="NCBI Taxonomy" id="256318"/>
    <lineage>
        <taxon>unclassified sequences</taxon>
        <taxon>metagenomes</taxon>
    </lineage>
</organism>
<evidence type="ECO:0000256" key="10">
    <source>
        <dbReference type="SAM" id="MobiDB-lite"/>
    </source>
</evidence>
<protein>
    <recommendedName>
        <fullName evidence="4">Orotidine 5'-phosphate decarboxylase</fullName>
        <ecNumber evidence="3">4.1.1.23</ecNumber>
    </recommendedName>
    <alternativeName>
        <fullName evidence="8">OMP decarboxylase</fullName>
    </alternativeName>
</protein>
<evidence type="ECO:0000259" key="11">
    <source>
        <dbReference type="SMART" id="SM00934"/>
    </source>
</evidence>
<comment type="pathway">
    <text evidence="1">Pyrimidine metabolism; UMP biosynthesis via de novo pathway; UMP from orotate: step 2/2.</text>
</comment>
<evidence type="ECO:0000256" key="7">
    <source>
        <dbReference type="ARBA" id="ARBA00023239"/>
    </source>
</evidence>
<dbReference type="Gene3D" id="3.20.20.70">
    <property type="entry name" value="Aldolase class I"/>
    <property type="match status" value="1"/>
</dbReference>
<keyword evidence="6" id="KW-0665">Pyrimidine biosynthesis</keyword>
<dbReference type="InterPro" id="IPR001754">
    <property type="entry name" value="OMPdeCOase_dom"/>
</dbReference>
<dbReference type="InterPro" id="IPR011060">
    <property type="entry name" value="RibuloseP-bd_barrel"/>
</dbReference>
<comment type="catalytic activity">
    <reaction evidence="9">
        <text>orotidine 5'-phosphate + H(+) = UMP + CO2</text>
        <dbReference type="Rhea" id="RHEA:11596"/>
        <dbReference type="ChEBI" id="CHEBI:15378"/>
        <dbReference type="ChEBI" id="CHEBI:16526"/>
        <dbReference type="ChEBI" id="CHEBI:57538"/>
        <dbReference type="ChEBI" id="CHEBI:57865"/>
        <dbReference type="EC" id="4.1.1.23"/>
    </reaction>
</comment>
<dbReference type="PANTHER" id="PTHR43375:SF1">
    <property type="entry name" value="OROTIDINE 5'-PHOSPHATE DECARBOXYLASE"/>
    <property type="match status" value="1"/>
</dbReference>